<comment type="caution">
    <text evidence="2">The sequence shown here is derived from an EMBL/GenBank/DDBJ whole genome shotgun (WGS) entry which is preliminary data.</text>
</comment>
<dbReference type="Proteomes" id="UP000324222">
    <property type="component" value="Unassembled WGS sequence"/>
</dbReference>
<dbReference type="AlphaFoldDB" id="A0A5B7J505"/>
<name>A0A5B7J505_PORTR</name>
<feature type="region of interest" description="Disordered" evidence="1">
    <location>
        <begin position="108"/>
        <end position="170"/>
    </location>
</feature>
<evidence type="ECO:0000313" key="2">
    <source>
        <dbReference type="EMBL" id="MPC87594.1"/>
    </source>
</evidence>
<dbReference type="EMBL" id="VSRR010074961">
    <property type="protein sequence ID" value="MPC87594.1"/>
    <property type="molecule type" value="Genomic_DNA"/>
</dbReference>
<reference evidence="2 3" key="1">
    <citation type="submission" date="2019-05" db="EMBL/GenBank/DDBJ databases">
        <title>Another draft genome of Portunus trituberculatus and its Hox gene families provides insights of decapod evolution.</title>
        <authorList>
            <person name="Jeong J.-H."/>
            <person name="Song I."/>
            <person name="Kim S."/>
            <person name="Choi T."/>
            <person name="Kim D."/>
            <person name="Ryu S."/>
            <person name="Kim W."/>
        </authorList>
    </citation>
    <scope>NUCLEOTIDE SEQUENCE [LARGE SCALE GENOMIC DNA]</scope>
    <source>
        <tissue evidence="2">Muscle</tissue>
    </source>
</reference>
<proteinExistence type="predicted"/>
<feature type="compositionally biased region" description="Basic and acidic residues" evidence="1">
    <location>
        <begin position="118"/>
        <end position="161"/>
    </location>
</feature>
<protein>
    <submittedName>
        <fullName evidence="2">Uncharacterized protein</fullName>
    </submittedName>
</protein>
<accession>A0A5B7J505</accession>
<evidence type="ECO:0000256" key="1">
    <source>
        <dbReference type="SAM" id="MobiDB-lite"/>
    </source>
</evidence>
<keyword evidence="3" id="KW-1185">Reference proteome</keyword>
<evidence type="ECO:0000313" key="3">
    <source>
        <dbReference type="Proteomes" id="UP000324222"/>
    </source>
</evidence>
<sequence>MTKNSSQQMSFPLTFIFVSIPPSVGIPTTLFSRRQVSGRSDVGSPGAGVFLHGLLPYFCGKWDGGGGGIGLRGHAVPLSASLGSAVTTQHQPRGHQSHVPTFFEGVNSSIARNKSNRNKTDTDADGAKRMQQDRGGERRRRPREEPSEGNQWREEWEGERRERRKYIQVR</sequence>
<organism evidence="2 3">
    <name type="scientific">Portunus trituberculatus</name>
    <name type="common">Swimming crab</name>
    <name type="synonym">Neptunus trituberculatus</name>
    <dbReference type="NCBI Taxonomy" id="210409"/>
    <lineage>
        <taxon>Eukaryota</taxon>
        <taxon>Metazoa</taxon>
        <taxon>Ecdysozoa</taxon>
        <taxon>Arthropoda</taxon>
        <taxon>Crustacea</taxon>
        <taxon>Multicrustacea</taxon>
        <taxon>Malacostraca</taxon>
        <taxon>Eumalacostraca</taxon>
        <taxon>Eucarida</taxon>
        <taxon>Decapoda</taxon>
        <taxon>Pleocyemata</taxon>
        <taxon>Brachyura</taxon>
        <taxon>Eubrachyura</taxon>
        <taxon>Portunoidea</taxon>
        <taxon>Portunidae</taxon>
        <taxon>Portuninae</taxon>
        <taxon>Portunus</taxon>
    </lineage>
</organism>
<gene>
    <name evidence="2" type="ORF">E2C01_082460</name>
</gene>